<feature type="domain" description="Tim44-like" evidence="3">
    <location>
        <begin position="107"/>
        <end position="251"/>
    </location>
</feature>
<sequence>MKKGKNLIFILLFIIIFIFNLSMTVSARSGGGHSSGGGHGSSHSSSSGHGSGSHGSRGSSSRGYYGSRESNVGDLIEILIVPLFIILIWKKDTIICKTKISRKSKEAEKIIGRLKNVDISYSKEMLQNRVEKTYFKMQEAWTSINLEISKEYMSEDIYKLHNSKLAWMEIRNERNVLKNIKLLDAKPVGIEHYKDNSKDVVWFYIRGSMIDYTIDEKTHEIVDGQTRNNSFVEYWRFIKKDNSWVVDLIMQEDEVDIDRDFAIESEE</sequence>
<gene>
    <name evidence="4" type="ORF">EXM42_17325</name>
</gene>
<feature type="compositionally biased region" description="Gly residues" evidence="1">
    <location>
        <begin position="30"/>
        <end position="40"/>
    </location>
</feature>
<dbReference type="Pfam" id="PF04280">
    <property type="entry name" value="Tim44"/>
    <property type="match status" value="1"/>
</dbReference>
<dbReference type="SMART" id="SM00978">
    <property type="entry name" value="Tim44"/>
    <property type="match status" value="1"/>
</dbReference>
<keyword evidence="2" id="KW-0472">Membrane</keyword>
<evidence type="ECO:0000313" key="5">
    <source>
        <dbReference type="Proteomes" id="UP000473089"/>
    </source>
</evidence>
<name>A0A6M0T4H9_CLOBO</name>
<keyword evidence="2" id="KW-1133">Transmembrane helix</keyword>
<proteinExistence type="predicted"/>
<dbReference type="SUPFAM" id="SSF54427">
    <property type="entry name" value="NTF2-like"/>
    <property type="match status" value="1"/>
</dbReference>
<keyword evidence="2" id="KW-0812">Transmembrane</keyword>
<comment type="caution">
    <text evidence="4">The sequence shown here is derived from an EMBL/GenBank/DDBJ whole genome shotgun (WGS) entry which is preliminary data.</text>
</comment>
<protein>
    <submittedName>
        <fullName evidence="4">Tim44 domain-containing protein</fullName>
    </submittedName>
</protein>
<accession>A0A6M0T4H9</accession>
<dbReference type="Gene3D" id="3.10.450.240">
    <property type="match status" value="1"/>
</dbReference>
<dbReference type="AlphaFoldDB" id="A0A6M0T4H9"/>
<evidence type="ECO:0000259" key="3">
    <source>
        <dbReference type="SMART" id="SM00978"/>
    </source>
</evidence>
<evidence type="ECO:0000313" key="4">
    <source>
        <dbReference type="EMBL" id="NFA62075.1"/>
    </source>
</evidence>
<organism evidence="4 5">
    <name type="scientific">Clostridium botulinum</name>
    <dbReference type="NCBI Taxonomy" id="1491"/>
    <lineage>
        <taxon>Bacteria</taxon>
        <taxon>Bacillati</taxon>
        <taxon>Bacillota</taxon>
        <taxon>Clostridia</taxon>
        <taxon>Eubacteriales</taxon>
        <taxon>Clostridiaceae</taxon>
        <taxon>Clostridium</taxon>
    </lineage>
</organism>
<dbReference type="Proteomes" id="UP000473089">
    <property type="component" value="Unassembled WGS sequence"/>
</dbReference>
<evidence type="ECO:0000256" key="1">
    <source>
        <dbReference type="SAM" id="MobiDB-lite"/>
    </source>
</evidence>
<evidence type="ECO:0000256" key="2">
    <source>
        <dbReference type="SAM" id="Phobius"/>
    </source>
</evidence>
<feature type="region of interest" description="Disordered" evidence="1">
    <location>
        <begin position="30"/>
        <end position="63"/>
    </location>
</feature>
<dbReference type="InterPro" id="IPR007379">
    <property type="entry name" value="Tim44-like_dom"/>
</dbReference>
<reference evidence="4 5" key="1">
    <citation type="submission" date="2019-02" db="EMBL/GenBank/DDBJ databases">
        <title>Genome sequencing of Clostridium botulinum clinical isolates.</title>
        <authorList>
            <person name="Brunt J."/>
            <person name="Van Vliet A.H.M."/>
            <person name="Stringer S.C."/>
            <person name="Grant K.A."/>
            <person name="Carter A.C."/>
            <person name="Peck M.W."/>
        </authorList>
    </citation>
    <scope>NUCLEOTIDE SEQUENCE [LARGE SCALE GENOMIC DNA]</scope>
    <source>
        <strain evidence="4 5">R1125/03</strain>
    </source>
</reference>
<dbReference type="InterPro" id="IPR032710">
    <property type="entry name" value="NTF2-like_dom_sf"/>
</dbReference>
<feature type="transmembrane region" description="Helical" evidence="2">
    <location>
        <begin position="72"/>
        <end position="89"/>
    </location>
</feature>
<dbReference type="EMBL" id="SGJP01000056">
    <property type="protein sequence ID" value="NFA62075.1"/>
    <property type="molecule type" value="Genomic_DNA"/>
</dbReference>